<keyword evidence="5 11" id="KW-0812">Transmembrane</keyword>
<dbReference type="PANTHER" id="PTHR44936">
    <property type="entry name" value="SENSOR PROTEIN CREC"/>
    <property type="match status" value="1"/>
</dbReference>
<keyword evidence="4" id="KW-0808">Transferase</keyword>
<evidence type="ECO:0000256" key="5">
    <source>
        <dbReference type="ARBA" id="ARBA00022692"/>
    </source>
</evidence>
<keyword evidence="7" id="KW-0418">Kinase</keyword>
<keyword evidence="11" id="KW-0472">Membrane</keyword>
<sequence>MYDDAPPAADAPPAQLIAWRRRALEQQLPAAAFPAGSSAPSLVYLCVTMIVAAAAVLGFAVYDRSGVPKAVHDSQRELVATVARGISVGSARAADDLDRVLVDVRKPPLPADADVLAKLIGNRETWTGAALLQTATRQSQAASGTPVPLDQLPTPLPADATVAVSTTDGPALVRIAALDAQRSVAVLYPLLMRNLRLNPGAQHGVFVITPDGRPALIQGVSAVGETHLPKLFEGLAGARGSRSRAIKVTEWPDRQLVVSSAAIGDTGVVVASVVVAPVSRGTSVGYGLLLGLSLLGVSLLAFLLMRAFLPAPIQALLRQAKSDACGAVTPVRQPLRTRETFRIAQALAVFSGGGLRGARWRLSTVQGLAVAALVALAWPAVATATALQAPRPPVPDQLFFDEESRAEAVSGVFGNALDSGLQTVSRISLANARTEPGKFGPILKQGLADEYRFRGMYLVDRNGAVVSSAGRESLRTPQPLPGEAGIRIDRSVSRLPVIYAFRIAKDDGYGVVGEFDIDYLLGVMRRVDGRARVVDSQLRTILDSSGYRAMQPLEGDAARAVAIEAMAGGTVRGQRSAGGQPSLQVATALTSPPSVVHLEWVVVIERNPVSLQLPQVIMNRWTLLMAGAVTGIVALAFVWQYFIFVRPLRRLAVTADRIRTGEFDEPIPPQRHDDVGAIAMCLEICRQVRHTGSARFGGAIRLRGSEDDFTAVHPRFPSQRGAGRTTKV</sequence>
<evidence type="ECO:0000313" key="13">
    <source>
        <dbReference type="EMBL" id="GAA1533725.1"/>
    </source>
</evidence>
<dbReference type="Gene3D" id="6.10.340.10">
    <property type="match status" value="1"/>
</dbReference>
<dbReference type="CDD" id="cd06225">
    <property type="entry name" value="HAMP"/>
    <property type="match status" value="1"/>
</dbReference>
<feature type="domain" description="HAMP" evidence="12">
    <location>
        <begin position="642"/>
        <end position="679"/>
    </location>
</feature>
<keyword evidence="10" id="KW-0902">Two-component regulatory system</keyword>
<evidence type="ECO:0000256" key="2">
    <source>
        <dbReference type="ARBA" id="ARBA00012438"/>
    </source>
</evidence>
<keyword evidence="3" id="KW-0597">Phosphoprotein</keyword>
<dbReference type="Proteomes" id="UP001501470">
    <property type="component" value="Unassembled WGS sequence"/>
</dbReference>
<reference evidence="13 14" key="1">
    <citation type="journal article" date="2019" name="Int. J. Syst. Evol. Microbiol.">
        <title>The Global Catalogue of Microorganisms (GCM) 10K type strain sequencing project: providing services to taxonomists for standard genome sequencing and annotation.</title>
        <authorList>
            <consortium name="The Broad Institute Genomics Platform"/>
            <consortium name="The Broad Institute Genome Sequencing Center for Infectious Disease"/>
            <person name="Wu L."/>
            <person name="Ma J."/>
        </authorList>
    </citation>
    <scope>NUCLEOTIDE SEQUENCE [LARGE SCALE GENOMIC DNA]</scope>
    <source>
        <strain evidence="13 14">JCM 15933</strain>
    </source>
</reference>
<proteinExistence type="predicted"/>
<name>A0ABN2B5Q9_9ACTN</name>
<evidence type="ECO:0000256" key="11">
    <source>
        <dbReference type="SAM" id="Phobius"/>
    </source>
</evidence>
<organism evidence="13 14">
    <name type="scientific">Dactylosporangium maewongense</name>
    <dbReference type="NCBI Taxonomy" id="634393"/>
    <lineage>
        <taxon>Bacteria</taxon>
        <taxon>Bacillati</taxon>
        <taxon>Actinomycetota</taxon>
        <taxon>Actinomycetes</taxon>
        <taxon>Micromonosporales</taxon>
        <taxon>Micromonosporaceae</taxon>
        <taxon>Dactylosporangium</taxon>
    </lineage>
</organism>
<dbReference type="SUPFAM" id="SSF158472">
    <property type="entry name" value="HAMP domain-like"/>
    <property type="match status" value="1"/>
</dbReference>
<evidence type="ECO:0000256" key="7">
    <source>
        <dbReference type="ARBA" id="ARBA00022777"/>
    </source>
</evidence>
<evidence type="ECO:0000313" key="14">
    <source>
        <dbReference type="Proteomes" id="UP001501470"/>
    </source>
</evidence>
<evidence type="ECO:0000256" key="3">
    <source>
        <dbReference type="ARBA" id="ARBA00022553"/>
    </source>
</evidence>
<evidence type="ECO:0000256" key="6">
    <source>
        <dbReference type="ARBA" id="ARBA00022741"/>
    </source>
</evidence>
<evidence type="ECO:0000259" key="12">
    <source>
        <dbReference type="PROSITE" id="PS50885"/>
    </source>
</evidence>
<comment type="caution">
    <text evidence="13">The sequence shown here is derived from an EMBL/GenBank/DDBJ whole genome shotgun (WGS) entry which is preliminary data.</text>
</comment>
<keyword evidence="14" id="KW-1185">Reference proteome</keyword>
<dbReference type="PANTHER" id="PTHR44936:SF9">
    <property type="entry name" value="SENSOR PROTEIN CREC"/>
    <property type="match status" value="1"/>
</dbReference>
<feature type="transmembrane region" description="Helical" evidence="11">
    <location>
        <begin position="284"/>
        <end position="309"/>
    </location>
</feature>
<gene>
    <name evidence="13" type="ORF">GCM10009827_059700</name>
</gene>
<evidence type="ECO:0000256" key="4">
    <source>
        <dbReference type="ARBA" id="ARBA00022679"/>
    </source>
</evidence>
<evidence type="ECO:0000256" key="8">
    <source>
        <dbReference type="ARBA" id="ARBA00022840"/>
    </source>
</evidence>
<dbReference type="PROSITE" id="PS50885">
    <property type="entry name" value="HAMP"/>
    <property type="match status" value="1"/>
</dbReference>
<evidence type="ECO:0000256" key="10">
    <source>
        <dbReference type="ARBA" id="ARBA00023012"/>
    </source>
</evidence>
<keyword evidence="9 11" id="KW-1133">Transmembrane helix</keyword>
<keyword evidence="6" id="KW-0547">Nucleotide-binding</keyword>
<comment type="catalytic activity">
    <reaction evidence="1">
        <text>ATP + protein L-histidine = ADP + protein N-phospho-L-histidine.</text>
        <dbReference type="EC" id="2.7.13.3"/>
    </reaction>
</comment>
<dbReference type="RefSeq" id="WP_344505617.1">
    <property type="nucleotide sequence ID" value="NZ_BAAAQD010000012.1"/>
</dbReference>
<feature type="transmembrane region" description="Helical" evidence="11">
    <location>
        <begin position="256"/>
        <end position="278"/>
    </location>
</feature>
<dbReference type="InterPro" id="IPR003660">
    <property type="entry name" value="HAMP_dom"/>
</dbReference>
<dbReference type="InterPro" id="IPR050980">
    <property type="entry name" value="2C_sensor_his_kinase"/>
</dbReference>
<accession>A0ABN2B5Q9</accession>
<evidence type="ECO:0000256" key="9">
    <source>
        <dbReference type="ARBA" id="ARBA00022989"/>
    </source>
</evidence>
<dbReference type="Pfam" id="PF00672">
    <property type="entry name" value="HAMP"/>
    <property type="match status" value="1"/>
</dbReference>
<dbReference type="EMBL" id="BAAAQD010000012">
    <property type="protein sequence ID" value="GAA1533725.1"/>
    <property type="molecule type" value="Genomic_DNA"/>
</dbReference>
<keyword evidence="8" id="KW-0067">ATP-binding</keyword>
<feature type="transmembrane region" description="Helical" evidence="11">
    <location>
        <begin position="42"/>
        <end position="62"/>
    </location>
</feature>
<protein>
    <recommendedName>
        <fullName evidence="2">histidine kinase</fullName>
        <ecNumber evidence="2">2.7.13.3</ecNumber>
    </recommendedName>
</protein>
<evidence type="ECO:0000256" key="1">
    <source>
        <dbReference type="ARBA" id="ARBA00000085"/>
    </source>
</evidence>
<dbReference type="EC" id="2.7.13.3" evidence="2"/>
<feature type="transmembrane region" description="Helical" evidence="11">
    <location>
        <begin position="621"/>
        <end position="642"/>
    </location>
</feature>
<feature type="transmembrane region" description="Helical" evidence="11">
    <location>
        <begin position="365"/>
        <end position="387"/>
    </location>
</feature>